<keyword evidence="4" id="KW-1185">Reference proteome</keyword>
<accession>A0A7R7FT71</accession>
<evidence type="ECO:0000313" key="3">
    <source>
        <dbReference type="EMBL" id="BCO11589.1"/>
    </source>
</evidence>
<keyword evidence="2" id="KW-0472">Membrane</keyword>
<feature type="compositionally biased region" description="Basic and acidic residues" evidence="1">
    <location>
        <begin position="130"/>
        <end position="175"/>
    </location>
</feature>
<evidence type="ECO:0000313" key="4">
    <source>
        <dbReference type="Proteomes" id="UP000515472"/>
    </source>
</evidence>
<evidence type="ECO:0000256" key="1">
    <source>
        <dbReference type="SAM" id="MobiDB-lite"/>
    </source>
</evidence>
<keyword evidence="2" id="KW-0812">Transmembrane</keyword>
<proteinExistence type="predicted"/>
<sequence length="236" mass="25927">MGIAATGGFEEEEPFAPLAEVQALTGKPGKPGKPGKLSRVLVSALTVPMDDFGRKDPASMSKEAYEKWYCTAYVTSVAKGVEEVMAGSRAKPIWQIASAEGPLLKKLNSLMLLLTSAGAFFRRHRRLVEPHGNHGREKRRDRPDEGDGRRPLPDRRRLPGRDPGHSALGRGDRVPGGRPARRRRQQCRLRFRRSSPAWLFPTALGSSFLVALIGGLAPLKRALGESRRTRSNSLST</sequence>
<protein>
    <submittedName>
        <fullName evidence="3">Uncharacterized protein</fullName>
    </submittedName>
</protein>
<name>A0A7R7FT71_9BACT</name>
<dbReference type="EMBL" id="AP023213">
    <property type="protein sequence ID" value="BCO11589.1"/>
    <property type="molecule type" value="Genomic_DNA"/>
</dbReference>
<feature type="transmembrane region" description="Helical" evidence="2">
    <location>
        <begin position="198"/>
        <end position="219"/>
    </location>
</feature>
<dbReference type="Proteomes" id="UP000515472">
    <property type="component" value="Chromosome"/>
</dbReference>
<feature type="region of interest" description="Disordered" evidence="1">
    <location>
        <begin position="130"/>
        <end position="187"/>
    </location>
</feature>
<evidence type="ECO:0000256" key="2">
    <source>
        <dbReference type="SAM" id="Phobius"/>
    </source>
</evidence>
<reference evidence="3 4" key="1">
    <citation type="submission" date="2020-06" db="EMBL/GenBank/DDBJ databases">
        <title>Interaction of electrochemicaly active bacteria, Geobacter bremensis R4 on different carbon anode.</title>
        <authorList>
            <person name="Meng L."/>
            <person name="Yoshida N."/>
        </authorList>
    </citation>
    <scope>NUCLEOTIDE SEQUENCE [LARGE SCALE GENOMIC DNA]</scope>
    <source>
        <strain evidence="3 4">R4</strain>
    </source>
</reference>
<keyword evidence="2" id="KW-1133">Transmembrane helix</keyword>
<organism evidence="3 4">
    <name type="scientific">Citrifermentans bremense</name>
    <dbReference type="NCBI Taxonomy" id="60035"/>
    <lineage>
        <taxon>Bacteria</taxon>
        <taxon>Pseudomonadati</taxon>
        <taxon>Thermodesulfobacteriota</taxon>
        <taxon>Desulfuromonadia</taxon>
        <taxon>Geobacterales</taxon>
        <taxon>Geobacteraceae</taxon>
        <taxon>Citrifermentans</taxon>
    </lineage>
</organism>
<gene>
    <name evidence="3" type="ORF">GEOBRER4_n3561</name>
</gene>
<dbReference type="AlphaFoldDB" id="A0A7R7FT71"/>